<dbReference type="RefSeq" id="WP_318826200.1">
    <property type="nucleotide sequence ID" value="NZ_QXCT01000002.1"/>
</dbReference>
<proteinExistence type="predicted"/>
<dbReference type="Gene3D" id="1.10.10.2490">
    <property type="match status" value="1"/>
</dbReference>
<protein>
    <submittedName>
        <fullName evidence="2">WcbI</fullName>
    </submittedName>
</protein>
<feature type="domain" description="Polysaccharide biosynthesis enzyme WcbI" evidence="1">
    <location>
        <begin position="13"/>
        <end position="79"/>
    </location>
</feature>
<dbReference type="EMBL" id="QXCT01000002">
    <property type="protein sequence ID" value="MDW9254146.1"/>
    <property type="molecule type" value="Genomic_DNA"/>
</dbReference>
<accession>A0AAW9CWV4</accession>
<reference evidence="2" key="1">
    <citation type="submission" date="2018-08" db="EMBL/GenBank/DDBJ databases">
        <title>Identification of Burkholderia cepacia strains that express a Burkholderia pseudomallei-like capsular polysaccharide.</title>
        <authorList>
            <person name="Burtnick M.N."/>
            <person name="Vongsouvath M."/>
            <person name="Newton P."/>
            <person name="Wuthiekanun V."/>
            <person name="Limmathurotsakul D."/>
            <person name="Brett P.J."/>
            <person name="Chantratita N."/>
            <person name="Dance D.A."/>
        </authorList>
    </citation>
    <scope>NUCLEOTIDE SEQUENCE</scope>
    <source>
        <strain evidence="2">SBXCC001</strain>
    </source>
</reference>
<dbReference type="InterPro" id="IPR041307">
    <property type="entry name" value="WcbI"/>
</dbReference>
<dbReference type="Pfam" id="PF18588">
    <property type="entry name" value="WcbI"/>
    <property type="match status" value="1"/>
</dbReference>
<gene>
    <name evidence="2" type="ORF">C7S16_1987</name>
</gene>
<evidence type="ECO:0000259" key="1">
    <source>
        <dbReference type="Pfam" id="PF18588"/>
    </source>
</evidence>
<sequence length="171" mass="20099">MEEIGASLRIDIDEIEGWCVDELKSREVGENDGGKQIDISVTDFISANCRQKRLFYTMNHPTATLMREIAARCMLALGYTYSDISFDQSLDPLDVTKMSLYPIYRDCFDFSELNRMNEYQVLYKKKAYELYLLEQFEWFERSSKADVAAFFDRVAANRRWVRTALRRAFES</sequence>
<dbReference type="Proteomes" id="UP001272137">
    <property type="component" value="Unassembled WGS sequence"/>
</dbReference>
<comment type="caution">
    <text evidence="2">The sequence shown here is derived from an EMBL/GenBank/DDBJ whole genome shotgun (WGS) entry which is preliminary data.</text>
</comment>
<name>A0AAW9CWV4_BURTH</name>
<evidence type="ECO:0000313" key="3">
    <source>
        <dbReference type="Proteomes" id="UP001272137"/>
    </source>
</evidence>
<organism evidence="2 3">
    <name type="scientific">Burkholderia thailandensis</name>
    <dbReference type="NCBI Taxonomy" id="57975"/>
    <lineage>
        <taxon>Bacteria</taxon>
        <taxon>Pseudomonadati</taxon>
        <taxon>Pseudomonadota</taxon>
        <taxon>Betaproteobacteria</taxon>
        <taxon>Burkholderiales</taxon>
        <taxon>Burkholderiaceae</taxon>
        <taxon>Burkholderia</taxon>
        <taxon>pseudomallei group</taxon>
    </lineage>
</organism>
<dbReference type="AlphaFoldDB" id="A0AAW9CWV4"/>
<evidence type="ECO:0000313" key="2">
    <source>
        <dbReference type="EMBL" id="MDW9254146.1"/>
    </source>
</evidence>